<dbReference type="InterPro" id="IPR049546">
    <property type="entry name" value="WDR54_beta_prop"/>
</dbReference>
<dbReference type="FunFam" id="2.130.10.10:FF:000412">
    <property type="entry name" value="WD repeat domain 54"/>
    <property type="match status" value="1"/>
</dbReference>
<proteinExistence type="predicted"/>
<organism evidence="3">
    <name type="scientific">Nothobranchius korthausae</name>
    <dbReference type="NCBI Taxonomy" id="1143690"/>
    <lineage>
        <taxon>Eukaryota</taxon>
        <taxon>Metazoa</taxon>
        <taxon>Chordata</taxon>
        <taxon>Craniata</taxon>
        <taxon>Vertebrata</taxon>
        <taxon>Euteleostomi</taxon>
        <taxon>Actinopterygii</taxon>
        <taxon>Neopterygii</taxon>
        <taxon>Teleostei</taxon>
        <taxon>Neoteleostei</taxon>
        <taxon>Acanthomorphata</taxon>
        <taxon>Ovalentaria</taxon>
        <taxon>Atherinomorphae</taxon>
        <taxon>Cyprinodontiformes</taxon>
        <taxon>Nothobranchiidae</taxon>
        <taxon>Nothobranchius</taxon>
    </lineage>
</organism>
<evidence type="ECO:0000313" key="3">
    <source>
        <dbReference type="EMBL" id="SBQ67817.1"/>
    </source>
</evidence>
<reference evidence="3" key="1">
    <citation type="submission" date="2016-05" db="EMBL/GenBank/DDBJ databases">
        <authorList>
            <person name="Lavstsen T."/>
            <person name="Jespersen J.S."/>
        </authorList>
    </citation>
    <scope>NUCLEOTIDE SEQUENCE</scope>
    <source>
        <tissue evidence="3">Brain</tissue>
    </source>
</reference>
<protein>
    <submittedName>
        <fullName evidence="3">WD repeat domain 54</fullName>
    </submittedName>
</protein>
<sequence>MVYWHALDTPETPTAQAVFARGISAVPDNYICVGVSSGAILVFDVPSKGSNITLSEVLEEHKESITDVASECSGSQECIANLLWKGTAVAGYGTGQIRLYEAVTGILHAEINAHARWIYSLDIAPFSGLLLSAAEDSFVRVWHLAMTPETNSMEVAHLHNECVTDTQICGAKFCDGDGYAFAVTGYDLSEIIRFVQS</sequence>
<feature type="domain" description="WD repeat-containing protein 54 beta-propeller" evidence="2">
    <location>
        <begin position="1"/>
        <end position="82"/>
    </location>
</feature>
<dbReference type="SUPFAM" id="SSF50978">
    <property type="entry name" value="WD40 repeat-like"/>
    <property type="match status" value="1"/>
</dbReference>
<dbReference type="SMART" id="SM00320">
    <property type="entry name" value="WD40"/>
    <property type="match status" value="2"/>
</dbReference>
<dbReference type="PROSITE" id="PS50082">
    <property type="entry name" value="WD_REPEATS_2"/>
    <property type="match status" value="1"/>
</dbReference>
<dbReference type="InterPro" id="IPR015943">
    <property type="entry name" value="WD40/YVTN_repeat-like_dom_sf"/>
</dbReference>
<accession>A0A1A8G9E1</accession>
<dbReference type="Gene3D" id="2.130.10.10">
    <property type="entry name" value="YVTN repeat-like/Quinoprotein amine dehydrogenase"/>
    <property type="match status" value="1"/>
</dbReference>
<dbReference type="EMBL" id="HAEB01021290">
    <property type="protein sequence ID" value="SBQ67817.1"/>
    <property type="molecule type" value="Transcribed_RNA"/>
</dbReference>
<keyword evidence="1" id="KW-0853">WD repeat</keyword>
<feature type="repeat" description="WD" evidence="1">
    <location>
        <begin position="111"/>
        <end position="152"/>
    </location>
</feature>
<dbReference type="PROSITE" id="PS50294">
    <property type="entry name" value="WD_REPEATS_REGION"/>
    <property type="match status" value="1"/>
</dbReference>
<dbReference type="AlphaFoldDB" id="A0A1A8G9E1"/>
<dbReference type="InterPro" id="IPR001680">
    <property type="entry name" value="WD40_rpt"/>
</dbReference>
<name>A0A1A8G9E1_9TELE</name>
<feature type="domain" description="WD repeat-containing protein 54 beta-propeller" evidence="2">
    <location>
        <begin position="83"/>
        <end position="195"/>
    </location>
</feature>
<reference evidence="3" key="2">
    <citation type="submission" date="2016-06" db="EMBL/GenBank/DDBJ databases">
        <title>The genome of a short-lived fish provides insights into sex chromosome evolution and the genetic control of aging.</title>
        <authorList>
            <person name="Reichwald K."/>
            <person name="Felder M."/>
            <person name="Petzold A."/>
            <person name="Koch P."/>
            <person name="Groth M."/>
            <person name="Platzer M."/>
        </authorList>
    </citation>
    <scope>NUCLEOTIDE SEQUENCE</scope>
    <source>
        <tissue evidence="3">Brain</tissue>
    </source>
</reference>
<dbReference type="Pfam" id="PF21031">
    <property type="entry name" value="WDR54"/>
    <property type="match status" value="2"/>
</dbReference>
<gene>
    <name evidence="3" type="primary">WDR54</name>
</gene>
<dbReference type="InterPro" id="IPR036322">
    <property type="entry name" value="WD40_repeat_dom_sf"/>
</dbReference>
<evidence type="ECO:0000256" key="1">
    <source>
        <dbReference type="PROSITE-ProRule" id="PRU00221"/>
    </source>
</evidence>
<evidence type="ECO:0000259" key="2">
    <source>
        <dbReference type="Pfam" id="PF21031"/>
    </source>
</evidence>